<keyword evidence="6 11" id="KW-0067">ATP-binding</keyword>
<evidence type="ECO:0000313" key="11">
    <source>
        <dbReference type="EMBL" id="MDG5755240.1"/>
    </source>
</evidence>
<organism evidence="11 12">
    <name type="scientific">Ectobacillus antri</name>
    <dbReference type="NCBI Taxonomy" id="2486280"/>
    <lineage>
        <taxon>Bacteria</taxon>
        <taxon>Bacillati</taxon>
        <taxon>Bacillota</taxon>
        <taxon>Bacilli</taxon>
        <taxon>Bacillales</taxon>
        <taxon>Bacillaceae</taxon>
        <taxon>Ectobacillus</taxon>
    </lineage>
</organism>
<dbReference type="PANTHER" id="PTHR43790">
    <property type="entry name" value="CARBOHYDRATE TRANSPORT ATP-BINDING PROTEIN MG119-RELATED"/>
    <property type="match status" value="1"/>
</dbReference>
<dbReference type="GO" id="GO:0005524">
    <property type="term" value="F:ATP binding"/>
    <property type="evidence" value="ECO:0007669"/>
    <property type="project" value="UniProtKB-KW"/>
</dbReference>
<protein>
    <recommendedName>
        <fullName evidence="4">Autoinducer 2 import ATP-binding protein LsrA</fullName>
        <ecNumber evidence="8">7.6.2.13</ecNumber>
    </recommendedName>
</protein>
<accession>A0ABT6H998</accession>
<dbReference type="PROSITE" id="PS00211">
    <property type="entry name" value="ABC_TRANSPORTER_1"/>
    <property type="match status" value="1"/>
</dbReference>
<evidence type="ECO:0000256" key="5">
    <source>
        <dbReference type="ARBA" id="ARBA00022741"/>
    </source>
</evidence>
<evidence type="ECO:0000256" key="6">
    <source>
        <dbReference type="ARBA" id="ARBA00022840"/>
    </source>
</evidence>
<dbReference type="Gene3D" id="3.40.50.300">
    <property type="entry name" value="P-loop containing nucleotide triphosphate hydrolases"/>
    <property type="match status" value="2"/>
</dbReference>
<evidence type="ECO:0000313" key="12">
    <source>
        <dbReference type="Proteomes" id="UP001218246"/>
    </source>
</evidence>
<evidence type="ECO:0000256" key="2">
    <source>
        <dbReference type="ARBA" id="ARBA00009404"/>
    </source>
</evidence>
<dbReference type="CDD" id="cd03216">
    <property type="entry name" value="ABC_Carb_Monos_I"/>
    <property type="match status" value="1"/>
</dbReference>
<comment type="subunit">
    <text evidence="3">The complex is composed of two ATP-binding proteins (LsrA), two transmembrane proteins (LsrC and LsrD) and a solute-binding protein (LsrB).</text>
</comment>
<dbReference type="InterPro" id="IPR003593">
    <property type="entry name" value="AAA+_ATPase"/>
</dbReference>
<comment type="similarity">
    <text evidence="2">Belongs to the ABC transporter superfamily. AI-2 autoinducer porter (TC 3.A.1.2.8) family.</text>
</comment>
<comment type="caution">
    <text evidence="11">The sequence shown here is derived from an EMBL/GenBank/DDBJ whole genome shotgun (WGS) entry which is preliminary data.</text>
</comment>
<comment type="catalytic activity">
    <reaction evidence="9">
        <text>ATP + H2O + (2R,4S)-2-methyl-2,3,3,4-tetrahydroxytetrahydrofuran-[AI-2-binding protein]Side 1 = ADP + phosphate + (2R,4S)-2-methyl-2,3,3,4-tetrahydroxytetrahydrofuranSide 2 + [AI-2-binding protein]Side 1.</text>
        <dbReference type="EC" id="7.6.2.13"/>
    </reaction>
</comment>
<dbReference type="CDD" id="cd03215">
    <property type="entry name" value="ABC_Carb_Monos_II"/>
    <property type="match status" value="1"/>
</dbReference>
<evidence type="ECO:0000259" key="10">
    <source>
        <dbReference type="PROSITE" id="PS50893"/>
    </source>
</evidence>
<feature type="domain" description="ABC transporter" evidence="10">
    <location>
        <begin position="242"/>
        <end position="476"/>
    </location>
</feature>
<dbReference type="InterPro" id="IPR027417">
    <property type="entry name" value="P-loop_NTPase"/>
</dbReference>
<dbReference type="EC" id="7.6.2.13" evidence="8"/>
<keyword evidence="12" id="KW-1185">Reference proteome</keyword>
<keyword evidence="5" id="KW-0547">Nucleotide-binding</keyword>
<comment type="subcellular location">
    <subcellularLocation>
        <location evidence="1">Cell inner membrane</location>
        <topology evidence="1">Peripheral membrane protein</topology>
    </subcellularLocation>
</comment>
<dbReference type="EMBL" id="JARULN010000022">
    <property type="protein sequence ID" value="MDG5755240.1"/>
    <property type="molecule type" value="Genomic_DNA"/>
</dbReference>
<dbReference type="PROSITE" id="PS50893">
    <property type="entry name" value="ABC_TRANSPORTER_2"/>
    <property type="match status" value="2"/>
</dbReference>
<sequence length="487" mass="53746">MSLALQHITHSYTNVPVIADITFTIERGTVHALLGMNGAGKSTILRILAGDFSPLSGSIQLDNKTIPLQSPKQAHEKGIAFVAQEVDHALMSELSVLENVLLNQIVREKRIYFSTKAKEQEAKLLLKRVGLNINVKQPISQCSLYEKQLILIARALSDDVQFLLLDEPTSALGPKEAQHLIELIHSLKRQGVGILLVSHRLSEIRQLADKMTLLRNGHVVCTASPATMTDEDIVTAIAGPINHAKRLEKNLATAENLLEHRALHVKEGEVLVIYGLLGSGKSNLAETLFGARDPVQVTINGTKQRFCTPSDAIRAGLAFVPEERRKQGLFLNESISNHLSLHRKGLLRTKTEERHALEISEQFHIQPRTIHVQVANLSGGNQQKVSIAKWAGFQSKVFILDEPTKGIDVAAKQDVFRFITDVTQRGAAVLYFTAEQDEALQIADRILIMCKGEIITEVFPQETDAAELLRLAEGGEIIGSNHSYKTL</sequence>
<comment type="function">
    <text evidence="7">Part of the ABC transporter complex LsrABCD involved in autoinducer 2 (AI-2) import. Responsible for energy coupling to the transport system.</text>
</comment>
<evidence type="ECO:0000256" key="9">
    <source>
        <dbReference type="ARBA" id="ARBA00034076"/>
    </source>
</evidence>
<dbReference type="PANTHER" id="PTHR43790:SF2">
    <property type="entry name" value="AUTOINDUCER 2 IMPORT ATP-BINDING PROTEIN LSRA"/>
    <property type="match status" value="1"/>
</dbReference>
<evidence type="ECO:0000256" key="3">
    <source>
        <dbReference type="ARBA" id="ARBA00011262"/>
    </source>
</evidence>
<evidence type="ECO:0000256" key="7">
    <source>
        <dbReference type="ARBA" id="ARBA00023747"/>
    </source>
</evidence>
<evidence type="ECO:0000256" key="4">
    <source>
        <dbReference type="ARBA" id="ARBA00019459"/>
    </source>
</evidence>
<dbReference type="InterPro" id="IPR017871">
    <property type="entry name" value="ABC_transporter-like_CS"/>
</dbReference>
<reference evidence="11 12" key="1">
    <citation type="submission" date="2023-04" db="EMBL/GenBank/DDBJ databases">
        <title>Ectobacillus antri isolated from activated sludge.</title>
        <authorList>
            <person name="Yan P."/>
            <person name="Liu X."/>
        </authorList>
    </citation>
    <scope>NUCLEOTIDE SEQUENCE [LARGE SCALE GENOMIC DNA]</scope>
    <source>
        <strain evidence="11 12">C18H</strain>
    </source>
</reference>
<evidence type="ECO:0000256" key="8">
    <source>
        <dbReference type="ARBA" id="ARBA00023798"/>
    </source>
</evidence>
<dbReference type="InterPro" id="IPR003439">
    <property type="entry name" value="ABC_transporter-like_ATP-bd"/>
</dbReference>
<dbReference type="Pfam" id="PF00005">
    <property type="entry name" value="ABC_tran"/>
    <property type="match status" value="2"/>
</dbReference>
<name>A0ABT6H998_9BACI</name>
<feature type="domain" description="ABC transporter" evidence="10">
    <location>
        <begin position="3"/>
        <end position="241"/>
    </location>
</feature>
<evidence type="ECO:0000256" key="1">
    <source>
        <dbReference type="ARBA" id="ARBA00004417"/>
    </source>
</evidence>
<dbReference type="SMART" id="SM00382">
    <property type="entry name" value="AAA"/>
    <property type="match status" value="2"/>
</dbReference>
<dbReference type="InterPro" id="IPR050107">
    <property type="entry name" value="ABC_carbohydrate_import_ATPase"/>
</dbReference>
<dbReference type="Proteomes" id="UP001218246">
    <property type="component" value="Unassembled WGS sequence"/>
</dbReference>
<gene>
    <name evidence="11" type="ORF">P6P90_15070</name>
</gene>
<dbReference type="SUPFAM" id="SSF52540">
    <property type="entry name" value="P-loop containing nucleoside triphosphate hydrolases"/>
    <property type="match status" value="2"/>
</dbReference>
<proteinExistence type="inferred from homology"/>